<name>A0A6N9NLG5_9FLAO</name>
<organism evidence="4 5">
    <name type="scientific">Acidiluteibacter ferrifornacis</name>
    <dbReference type="NCBI Taxonomy" id="2692424"/>
    <lineage>
        <taxon>Bacteria</taxon>
        <taxon>Pseudomonadati</taxon>
        <taxon>Bacteroidota</taxon>
        <taxon>Flavobacteriia</taxon>
        <taxon>Flavobacteriales</taxon>
        <taxon>Cryomorphaceae</taxon>
        <taxon>Acidiluteibacter</taxon>
    </lineage>
</organism>
<dbReference type="SMART" id="SM00710">
    <property type="entry name" value="PbH1"/>
    <property type="match status" value="21"/>
</dbReference>
<keyword evidence="5" id="KW-1185">Reference proteome</keyword>
<gene>
    <name evidence="4" type="ORF">GQN54_11290</name>
</gene>
<dbReference type="EMBL" id="WWNE01000008">
    <property type="protein sequence ID" value="NBG66699.1"/>
    <property type="molecule type" value="Genomic_DNA"/>
</dbReference>
<dbReference type="InterPro" id="IPR051560">
    <property type="entry name" value="MAM_domain-containing"/>
</dbReference>
<dbReference type="InterPro" id="IPR026444">
    <property type="entry name" value="Secre_tail"/>
</dbReference>
<evidence type="ECO:0000259" key="3">
    <source>
        <dbReference type="PROSITE" id="PS50853"/>
    </source>
</evidence>
<dbReference type="InterPro" id="IPR003961">
    <property type="entry name" value="FN3_dom"/>
</dbReference>
<dbReference type="InterPro" id="IPR036116">
    <property type="entry name" value="FN3_sf"/>
</dbReference>
<sequence length="2560" mass="272882">MNLNFRHEWTRYLSSCIKAKSILLLLLLSIQGVAQFQLNTVPPLNGGNGSQGITFGLRTNQVIVLDTIFNSFSSVGLTDVWYTTTDVSGPPNISATTGWTKIGQATIPVASGIGAIVPIPLNIGLTILPGVNYRFFINGNIGAAAIYSNSGSTPIPPPLGTFTDGIITIETGDLVGYGGAAPNPTNHPRQFNGGIKYTINGGFNDAAVLSVDSPNVFCPGNQNVYATIANFGKNRIDSVIVNWEFNGAIQTPFHFKGLLDTLKGLNPNSTKVFLGNKSFASGNQEVIKVWTSMPNGVADTSNLNDTTIATKVASLAGGVYTINSLSAPSATNFVDFTSLFNVINQSGICSSITVNVVSGSGPYLEQVNIKNFAGSPSRTLTINGNGETVNFAATLTGERSTLVIENSSYVTINNLNVEASGSTYGVAFFANNISNVTVDGCSFIVSTTSTSSNYSCVRISGSQTSYTTATAINEFTFNNNQVSGGFYGMTLYGSTTNYLSNIELTGNLITEFYNYGLYVLYADSILIEQNEITRPSRTSVTSTYPLYTSSNRNMVINRNSIHNLFDGVPTSTSLCYVLYSSNDAVLGSENIISNNMIYNINHNGTIYGLYDLGSDYTKYYNNTVSLDNIAATAGITRGIYNTASATGLEFQNNIVSITRGGTGIKHGIYLSTSSTITSNYNNVYVASAGTGAQYYGYLGSNQSTLIDFQTAGYGLNDINADPLFNSIVLDDYSSNNISLNASGFNTTLVPVDFFGTARNSLAMDIGAIEVSSPALDVAVASFSLPTAQCAGLSSVDVNLSNNGTQQLDSVIVNWSIDGVVQTPIHYKTKIDTIGSVAGNTASIFLTNYSLVSGVAVDFEVWLTQPNGLVSGDAFPSNDSLMVTTGGALAGSYTLNSLMAPSVTNFISFNDFTNAVSLFGFCGNVTLDVVLGSGPYAESVSFNAVNGINITDTLFVNGNSEEITYASTLTDDRTTLSIENSSNIIVSDLIISATGTFGTGIYLNNVNNVEISDCQITLPNNSTSANYTGINLSGSETSISTSGSGNDVRILRNSVEGAYYSFNFYGTSGNNALRNVIVRDNIFADFYSYGARFYYADSLLFEGNEILQTNRTAITSTYGIYSLGNSNLKVNRNSIHDLGTGIPTSTSLIYALYNSSDVTIGNENIFMNNLIYNINHNGTIYGIYDLGSDNNKYYNNTISLDNAAATAGITRGIYNSATAAGLEFINNIVTITRGGSGVKHGIYLNGTSTVADYNNIYVNSLGTGAQSYGYASSGTRATLADFRAVMLGLNDLDSDPLFANLAGNDYTPLNSQLDGAGFSTPLVTEDFFGTTRNTSSQDIGAIDFAPPAIDAGILSIDLPTTFCSGQVPVAITVSNNGQDQIDSLIVNYSIDGVPQTSFKYRGTIDTLNSVSGNIVQIPVTNFNFLQGAPAVFDFVISNVNGLGQDAFSSNDSLSTTTAASLQGTLTINPALPASGTVFNDFSSLAAALNISGVCGPVVVNVAPGTYIDYLKLDGITGTSSTNTITIDGGDAATTILQHDGSASYGTVSLNAVSHITIKNMTIASTAVSANTGVIMANVSDITVDSTIISVDASVVSTSLVGVSLSGNVTSHTTGANANNVTVSNSKFIGGYYGVRQYGSTSLSVSNTKVLNNSFENVYWGAIYSYYANNLDFIGNKIDMVQRGYTSSYGAYLYYTENVLFTENNIRSIGYGVYHYNFTDYNKKTRKNRYVNNMIHSANSYGAYLYYVDSVDILHNTIVSGSATIPATQVYSSTSKTIEDYDVRNNIIYSSGSFAIRTNMANNFISHLDNNVYYTTGASLFSFNSTVFANLAAYKTAQPTLNINSYEGDPIFVNVPNNLHVIGLLANNAGDNSVGVLNDIDGDSRPIAGSTAVDIGADEFDPASCFPPSSVTFTNTTANSTDVVISGGTSSSWQYEYGLFGFVQGSGNKFITANSSHTISNLTSGTDYQYYIREICGAGDTSLYAGPFSFYTLYSVPMRETFENFPAGQTGLNFTKGWTSTSTANPRWETEVSTGANVNSLNTGPLFDATFPSTAGGKYFYYETSGGSLGSSNTLSSPFISAPSTSGGIIVEFAYHMYGSGMGNLYLVVDTNGVLDTLIKITGQQQATAAAAWRDTSAVLIGYQGKNFKLKFIGERGSDYMSDMSIDEIRLRDTVAIAASLDSIISPVSNCGLSSAEDVTIAIKNYGLSPISNFNATYEFDGGAPVTELVTASINPGTTYNFTFATKVNASALKSYSIKSYINVTNDPNTLDDTLSGSALNSFSDVISNVSPTKFSDLEADAGNWIQYGANSSWAWGTPSTFYINNAYSGSKAWVTGLAGNYNANELSYLESSCYDLSTMNTADPLFFQFYTVYRTEAGFDRVWIETSTDNGATWNKMLPSAGSINFYNNKTANVWEGFSSSGASVWIPVINEIVGLAGNAKVKFRFVFQSNGTTQNDGFGIDNIQINLAVGQKELLNGEELLSIQPNPSNGEFNISFGNYEEGDYQLKIVSTTGQLVREEMLSISNSFEVRNIDLKSIEKGVYFVQIINGKSIKTEKLIIK</sequence>
<evidence type="ECO:0000313" key="4">
    <source>
        <dbReference type="EMBL" id="NBG66699.1"/>
    </source>
</evidence>
<dbReference type="SMART" id="SM00137">
    <property type="entry name" value="MAM"/>
    <property type="match status" value="1"/>
</dbReference>
<dbReference type="GO" id="GO:0016020">
    <property type="term" value="C:membrane"/>
    <property type="evidence" value="ECO:0007669"/>
    <property type="project" value="InterPro"/>
</dbReference>
<dbReference type="SUPFAM" id="SSF49899">
    <property type="entry name" value="Concanavalin A-like lectins/glucanases"/>
    <property type="match status" value="1"/>
</dbReference>
<dbReference type="Gene3D" id="2.60.120.200">
    <property type="match status" value="1"/>
</dbReference>
<keyword evidence="1" id="KW-0732">Signal</keyword>
<dbReference type="SUPFAM" id="SSF51126">
    <property type="entry name" value="Pectin lyase-like"/>
    <property type="match status" value="3"/>
</dbReference>
<dbReference type="PROSITE" id="PS50060">
    <property type="entry name" value="MAM_2"/>
    <property type="match status" value="1"/>
</dbReference>
<evidence type="ECO:0000259" key="2">
    <source>
        <dbReference type="PROSITE" id="PS50060"/>
    </source>
</evidence>
<protein>
    <submittedName>
        <fullName evidence="4">T9SS type A sorting domain-containing protein</fullName>
    </submittedName>
</protein>
<dbReference type="Pfam" id="PF00629">
    <property type="entry name" value="MAM"/>
    <property type="match status" value="1"/>
</dbReference>
<dbReference type="InterPro" id="IPR006626">
    <property type="entry name" value="PbH1"/>
</dbReference>
<dbReference type="CDD" id="cd06263">
    <property type="entry name" value="MAM"/>
    <property type="match status" value="1"/>
</dbReference>
<dbReference type="InterPro" id="IPR011050">
    <property type="entry name" value="Pectin_lyase_fold/virulence"/>
</dbReference>
<dbReference type="Gene3D" id="2.160.20.10">
    <property type="entry name" value="Single-stranded right-handed beta-helix, Pectin lyase-like"/>
    <property type="match status" value="3"/>
</dbReference>
<dbReference type="InterPro" id="IPR013320">
    <property type="entry name" value="ConA-like_dom_sf"/>
</dbReference>
<dbReference type="Proteomes" id="UP000470771">
    <property type="component" value="Unassembled WGS sequence"/>
</dbReference>
<dbReference type="RefSeq" id="WP_160633647.1">
    <property type="nucleotide sequence ID" value="NZ_WWNE01000008.1"/>
</dbReference>
<dbReference type="NCBIfam" id="TIGR04183">
    <property type="entry name" value="Por_Secre_tail"/>
    <property type="match status" value="1"/>
</dbReference>
<comment type="caution">
    <text evidence="4">The sequence shown here is derived from an EMBL/GenBank/DDBJ whole genome shotgun (WGS) entry which is preliminary data.</text>
</comment>
<dbReference type="Pfam" id="PF13229">
    <property type="entry name" value="Beta_helix"/>
    <property type="match status" value="1"/>
</dbReference>
<feature type="domain" description="MAM" evidence="2">
    <location>
        <begin position="1996"/>
        <end position="2191"/>
    </location>
</feature>
<dbReference type="PANTHER" id="PTHR23282:SF101">
    <property type="entry name" value="MAM DOMAIN-CONTAINING PROTEIN"/>
    <property type="match status" value="1"/>
</dbReference>
<dbReference type="Pfam" id="PF18962">
    <property type="entry name" value="Por_Secre_tail"/>
    <property type="match status" value="1"/>
</dbReference>
<dbReference type="InterPro" id="IPR012334">
    <property type="entry name" value="Pectin_lyas_fold"/>
</dbReference>
<dbReference type="Gene3D" id="2.60.120.260">
    <property type="entry name" value="Galactose-binding domain-like"/>
    <property type="match status" value="1"/>
</dbReference>
<dbReference type="PROSITE" id="PS50853">
    <property type="entry name" value="FN3"/>
    <property type="match status" value="1"/>
</dbReference>
<dbReference type="GO" id="GO:0004553">
    <property type="term" value="F:hydrolase activity, hydrolyzing O-glycosyl compounds"/>
    <property type="evidence" value="ECO:0007669"/>
    <property type="project" value="UniProtKB-ARBA"/>
</dbReference>
<evidence type="ECO:0000256" key="1">
    <source>
        <dbReference type="ARBA" id="ARBA00022729"/>
    </source>
</evidence>
<proteinExistence type="predicted"/>
<dbReference type="GO" id="GO:0005975">
    <property type="term" value="P:carbohydrate metabolic process"/>
    <property type="evidence" value="ECO:0007669"/>
    <property type="project" value="UniProtKB-ARBA"/>
</dbReference>
<accession>A0A6N9NLG5</accession>
<feature type="domain" description="Fibronectin type-III" evidence="3">
    <location>
        <begin position="1905"/>
        <end position="1993"/>
    </location>
</feature>
<dbReference type="InterPro" id="IPR000998">
    <property type="entry name" value="MAM_dom"/>
</dbReference>
<evidence type="ECO:0000313" key="5">
    <source>
        <dbReference type="Proteomes" id="UP000470771"/>
    </source>
</evidence>
<reference evidence="4 5" key="1">
    <citation type="submission" date="2019-12" db="EMBL/GenBank/DDBJ databases">
        <authorList>
            <person name="Zhao J."/>
        </authorList>
    </citation>
    <scope>NUCLEOTIDE SEQUENCE [LARGE SCALE GENOMIC DNA]</scope>
    <source>
        <strain evidence="4 5">S-15</strain>
    </source>
</reference>
<dbReference type="PANTHER" id="PTHR23282">
    <property type="entry name" value="APICAL ENDOSOMAL GLYCOPROTEIN PRECURSOR"/>
    <property type="match status" value="1"/>
</dbReference>
<dbReference type="InterPro" id="IPR039448">
    <property type="entry name" value="Beta_helix"/>
</dbReference>
<dbReference type="SUPFAM" id="SSF49265">
    <property type="entry name" value="Fibronectin type III"/>
    <property type="match status" value="1"/>
</dbReference>